<evidence type="ECO:0008006" key="3">
    <source>
        <dbReference type="Google" id="ProtNLM"/>
    </source>
</evidence>
<evidence type="ECO:0000313" key="1">
    <source>
        <dbReference type="EMBL" id="QNM85251.1"/>
    </source>
</evidence>
<proteinExistence type="predicted"/>
<protein>
    <recommendedName>
        <fullName evidence="3">Outer membrane protein beta-barrel domain-containing protein</fullName>
    </recommendedName>
</protein>
<dbReference type="AlphaFoldDB" id="A0A7G9L9F2"/>
<dbReference type="RefSeq" id="WP_187482164.1">
    <property type="nucleotide sequence ID" value="NZ_CP060695.1"/>
</dbReference>
<dbReference type="EMBL" id="CP060695">
    <property type="protein sequence ID" value="QNM85251.1"/>
    <property type="molecule type" value="Genomic_DNA"/>
</dbReference>
<dbReference type="Proteomes" id="UP000515808">
    <property type="component" value="Chromosome"/>
</dbReference>
<reference evidence="1 2" key="1">
    <citation type="submission" date="2020-08" db="EMBL/GenBank/DDBJ databases">
        <title>Polaribacter sp. L12M9 isolated from gut of the Korean scallop.</title>
        <authorList>
            <person name="Jeong Y.S."/>
        </authorList>
    </citation>
    <scope>NUCLEOTIDE SEQUENCE [LARGE SCALE GENOMIC DNA]</scope>
    <source>
        <strain evidence="1 2">L12M9</strain>
    </source>
</reference>
<dbReference type="KEGG" id="ppec:H9W90_13810"/>
<name>A0A7G9L9F2_9FLAO</name>
<evidence type="ECO:0000313" key="2">
    <source>
        <dbReference type="Proteomes" id="UP000515808"/>
    </source>
</evidence>
<gene>
    <name evidence="1" type="ORF">H9W90_13810</name>
</gene>
<keyword evidence="2" id="KW-1185">Reference proteome</keyword>
<accession>A0A7G9L9F2</accession>
<organism evidence="1 2">
    <name type="scientific">Polaribacter pectinis</name>
    <dbReference type="NCBI Taxonomy" id="2738844"/>
    <lineage>
        <taxon>Bacteria</taxon>
        <taxon>Pseudomonadati</taxon>
        <taxon>Bacteroidota</taxon>
        <taxon>Flavobacteriia</taxon>
        <taxon>Flavobacteriales</taxon>
        <taxon>Flavobacteriaceae</taxon>
    </lineage>
</organism>
<sequence length="179" mass="20508">MKKLLLLIIFFSTIQTSFSQEKLGRPFFTGDVNLTLGINENYQIGPNDDGGPLIVPSALFFRIGFGYEFKKRLAVSLNGGYDFHFNYDVDAFPTYGALKYNITEKDDSNHFVEFRYGKMWTPSSRYPDGNYYGIGLGIQVAGEKRWNTIFRVDFHRKGITGFKNNRLDSVSFGFGFSFF</sequence>